<dbReference type="EMBL" id="GGEC01069117">
    <property type="protein sequence ID" value="MBX49601.1"/>
    <property type="molecule type" value="Transcribed_RNA"/>
</dbReference>
<evidence type="ECO:0000313" key="1">
    <source>
        <dbReference type="EMBL" id="MBX49601.1"/>
    </source>
</evidence>
<accession>A0A2P2P4P7</accession>
<proteinExistence type="predicted"/>
<dbReference type="AlphaFoldDB" id="A0A2P2P4P7"/>
<organism evidence="1">
    <name type="scientific">Rhizophora mucronata</name>
    <name type="common">Asiatic mangrove</name>
    <dbReference type="NCBI Taxonomy" id="61149"/>
    <lineage>
        <taxon>Eukaryota</taxon>
        <taxon>Viridiplantae</taxon>
        <taxon>Streptophyta</taxon>
        <taxon>Embryophyta</taxon>
        <taxon>Tracheophyta</taxon>
        <taxon>Spermatophyta</taxon>
        <taxon>Magnoliopsida</taxon>
        <taxon>eudicotyledons</taxon>
        <taxon>Gunneridae</taxon>
        <taxon>Pentapetalae</taxon>
        <taxon>rosids</taxon>
        <taxon>fabids</taxon>
        <taxon>Malpighiales</taxon>
        <taxon>Rhizophoraceae</taxon>
        <taxon>Rhizophora</taxon>
    </lineage>
</organism>
<name>A0A2P2P4P7_RHIMU</name>
<sequence length="28" mass="3263">MLRAVTTLRKTRLDDAPRYNFGLDGRLL</sequence>
<reference evidence="1" key="1">
    <citation type="submission" date="2018-02" db="EMBL/GenBank/DDBJ databases">
        <title>Rhizophora mucronata_Transcriptome.</title>
        <authorList>
            <person name="Meera S.P."/>
            <person name="Sreeshan A."/>
            <person name="Augustine A."/>
        </authorList>
    </citation>
    <scope>NUCLEOTIDE SEQUENCE</scope>
    <source>
        <tissue evidence="1">Leaf</tissue>
    </source>
</reference>
<protein>
    <submittedName>
        <fullName evidence="1">Uncharacterized protein</fullName>
    </submittedName>
</protein>